<evidence type="ECO:0000256" key="1">
    <source>
        <dbReference type="ARBA" id="ARBA00001947"/>
    </source>
</evidence>
<dbReference type="Pfam" id="PF00383">
    <property type="entry name" value="dCMP_cyt_deam_1"/>
    <property type="match status" value="1"/>
</dbReference>
<evidence type="ECO:0000256" key="6">
    <source>
        <dbReference type="ARBA" id="ARBA00022723"/>
    </source>
</evidence>
<evidence type="ECO:0000256" key="7">
    <source>
        <dbReference type="ARBA" id="ARBA00022801"/>
    </source>
</evidence>
<dbReference type="InterPro" id="IPR050202">
    <property type="entry name" value="Cyt/Deoxycyt_deaminase"/>
</dbReference>
<dbReference type="PANTHER" id="PTHR11644">
    <property type="entry name" value="CYTIDINE DEAMINASE"/>
    <property type="match status" value="1"/>
</dbReference>
<dbReference type="PROSITE" id="PS00903">
    <property type="entry name" value="CYT_DCMP_DEAMINASES_1"/>
    <property type="match status" value="1"/>
</dbReference>
<feature type="domain" description="CMP/dCMP-type deaminase" evidence="13">
    <location>
        <begin position="1"/>
        <end position="128"/>
    </location>
</feature>
<evidence type="ECO:0000256" key="9">
    <source>
        <dbReference type="ARBA" id="ARBA00032005"/>
    </source>
</evidence>
<dbReference type="PANTHER" id="PTHR11644:SF2">
    <property type="entry name" value="CYTIDINE DEAMINASE"/>
    <property type="match status" value="1"/>
</dbReference>
<dbReference type="Gene3D" id="3.40.140.10">
    <property type="entry name" value="Cytidine Deaminase, domain 2"/>
    <property type="match status" value="1"/>
</dbReference>
<dbReference type="InterPro" id="IPR016193">
    <property type="entry name" value="Cytidine_deaminase-like"/>
</dbReference>
<dbReference type="NCBIfam" id="NF004064">
    <property type="entry name" value="PRK05578.1"/>
    <property type="match status" value="1"/>
</dbReference>
<keyword evidence="7 12" id="KW-0378">Hydrolase</keyword>
<keyword evidence="15" id="KW-1185">Reference proteome</keyword>
<proteinExistence type="inferred from homology"/>
<dbReference type="NCBIfam" id="TIGR01354">
    <property type="entry name" value="cyt_deam_tetra"/>
    <property type="match status" value="1"/>
</dbReference>
<accession>A0ABS4GJV9</accession>
<organism evidence="14 15">
    <name type="scientific">Ammoniphilus resinae</name>
    <dbReference type="NCBI Taxonomy" id="861532"/>
    <lineage>
        <taxon>Bacteria</taxon>
        <taxon>Bacillati</taxon>
        <taxon>Bacillota</taxon>
        <taxon>Bacilli</taxon>
        <taxon>Bacillales</taxon>
        <taxon>Paenibacillaceae</taxon>
        <taxon>Aneurinibacillus group</taxon>
        <taxon>Ammoniphilus</taxon>
    </lineage>
</organism>
<comment type="similarity">
    <text evidence="3 12">Belongs to the cytidine and deoxycytidylate deaminase family.</text>
</comment>
<evidence type="ECO:0000256" key="10">
    <source>
        <dbReference type="ARBA" id="ARBA00049252"/>
    </source>
</evidence>
<evidence type="ECO:0000313" key="15">
    <source>
        <dbReference type="Proteomes" id="UP001519343"/>
    </source>
</evidence>
<evidence type="ECO:0000259" key="13">
    <source>
        <dbReference type="PROSITE" id="PS51747"/>
    </source>
</evidence>
<dbReference type="EC" id="3.5.4.5" evidence="4 12"/>
<comment type="catalytic activity">
    <reaction evidence="11 12">
        <text>cytidine + H2O + H(+) = uridine + NH4(+)</text>
        <dbReference type="Rhea" id="RHEA:16069"/>
        <dbReference type="ChEBI" id="CHEBI:15377"/>
        <dbReference type="ChEBI" id="CHEBI:15378"/>
        <dbReference type="ChEBI" id="CHEBI:16704"/>
        <dbReference type="ChEBI" id="CHEBI:17562"/>
        <dbReference type="ChEBI" id="CHEBI:28938"/>
        <dbReference type="EC" id="3.5.4.5"/>
    </reaction>
</comment>
<evidence type="ECO:0000256" key="2">
    <source>
        <dbReference type="ARBA" id="ARBA00003949"/>
    </source>
</evidence>
<dbReference type="InterPro" id="IPR016192">
    <property type="entry name" value="APOBEC/CMP_deaminase_Zn-bd"/>
</dbReference>
<comment type="caution">
    <text evidence="14">The sequence shown here is derived from an EMBL/GenBank/DDBJ whole genome shotgun (WGS) entry which is preliminary data.</text>
</comment>
<reference evidence="14 15" key="1">
    <citation type="submission" date="2021-03" db="EMBL/GenBank/DDBJ databases">
        <title>Genomic Encyclopedia of Type Strains, Phase IV (KMG-IV): sequencing the most valuable type-strain genomes for metagenomic binning, comparative biology and taxonomic classification.</title>
        <authorList>
            <person name="Goeker M."/>
        </authorList>
    </citation>
    <scope>NUCLEOTIDE SEQUENCE [LARGE SCALE GENOMIC DNA]</scope>
    <source>
        <strain evidence="14 15">DSM 24738</strain>
    </source>
</reference>
<dbReference type="EMBL" id="JAGGKT010000001">
    <property type="protein sequence ID" value="MBP1930534.1"/>
    <property type="molecule type" value="Genomic_DNA"/>
</dbReference>
<evidence type="ECO:0000256" key="8">
    <source>
        <dbReference type="ARBA" id="ARBA00022833"/>
    </source>
</evidence>
<comment type="function">
    <text evidence="2 12">This enzyme scavenges exogenous and endogenous cytidine and 2'-deoxycytidine for UMP synthesis.</text>
</comment>
<dbReference type="Proteomes" id="UP001519343">
    <property type="component" value="Unassembled WGS sequence"/>
</dbReference>
<evidence type="ECO:0000256" key="3">
    <source>
        <dbReference type="ARBA" id="ARBA00006576"/>
    </source>
</evidence>
<evidence type="ECO:0000256" key="11">
    <source>
        <dbReference type="ARBA" id="ARBA00049558"/>
    </source>
</evidence>
<dbReference type="RefSeq" id="WP_209808579.1">
    <property type="nucleotide sequence ID" value="NZ_JAGGKT010000001.1"/>
</dbReference>
<dbReference type="InterPro" id="IPR006262">
    <property type="entry name" value="Cyt_deam_tetra"/>
</dbReference>
<dbReference type="GO" id="GO:0004126">
    <property type="term" value="F:cytidine deaminase activity"/>
    <property type="evidence" value="ECO:0007669"/>
    <property type="project" value="UniProtKB-EC"/>
</dbReference>
<evidence type="ECO:0000256" key="12">
    <source>
        <dbReference type="RuleBase" id="RU364006"/>
    </source>
</evidence>
<keyword evidence="8 12" id="KW-0862">Zinc</keyword>
<protein>
    <recommendedName>
        <fullName evidence="5 12">Cytidine deaminase</fullName>
        <ecNumber evidence="4 12">3.5.4.5</ecNumber>
    </recommendedName>
    <alternativeName>
        <fullName evidence="9 12">Cytidine aminohydrolase</fullName>
    </alternativeName>
</protein>
<evidence type="ECO:0000313" key="14">
    <source>
        <dbReference type="EMBL" id="MBP1930534.1"/>
    </source>
</evidence>
<dbReference type="InterPro" id="IPR002125">
    <property type="entry name" value="CMP_dCMP_dom"/>
</dbReference>
<dbReference type="CDD" id="cd01283">
    <property type="entry name" value="cytidine_deaminase"/>
    <property type="match status" value="1"/>
</dbReference>
<keyword evidence="6 12" id="KW-0479">Metal-binding</keyword>
<dbReference type="SUPFAM" id="SSF53927">
    <property type="entry name" value="Cytidine deaminase-like"/>
    <property type="match status" value="1"/>
</dbReference>
<comment type="cofactor">
    <cofactor evidence="1 12">
        <name>Zn(2+)</name>
        <dbReference type="ChEBI" id="CHEBI:29105"/>
    </cofactor>
</comment>
<evidence type="ECO:0000256" key="5">
    <source>
        <dbReference type="ARBA" id="ARBA00018266"/>
    </source>
</evidence>
<dbReference type="PROSITE" id="PS51747">
    <property type="entry name" value="CYT_DCMP_DEAMINASES_2"/>
    <property type="match status" value="1"/>
</dbReference>
<name>A0ABS4GJV9_9BACL</name>
<gene>
    <name evidence="14" type="ORF">J2Z37_000521</name>
</gene>
<sequence length="131" mass="14184">MENEKLMELAKEARESAYVPYSHFKVGAALLTETGKVITGFNIENAAYSLCNCAERTAIFSAYAQGIRGFKKLAVIADTPTPVTPCGACRQVLVELCPANLEVIMGNLKGEQLVKTVSELLPGAFSQEDLR</sequence>
<comment type="catalytic activity">
    <reaction evidence="10 12">
        <text>2'-deoxycytidine + H2O + H(+) = 2'-deoxyuridine + NH4(+)</text>
        <dbReference type="Rhea" id="RHEA:13433"/>
        <dbReference type="ChEBI" id="CHEBI:15377"/>
        <dbReference type="ChEBI" id="CHEBI:15378"/>
        <dbReference type="ChEBI" id="CHEBI:15698"/>
        <dbReference type="ChEBI" id="CHEBI:16450"/>
        <dbReference type="ChEBI" id="CHEBI:28938"/>
        <dbReference type="EC" id="3.5.4.5"/>
    </reaction>
</comment>
<evidence type="ECO:0000256" key="4">
    <source>
        <dbReference type="ARBA" id="ARBA00012783"/>
    </source>
</evidence>